<feature type="binding site" evidence="16">
    <location>
        <position position="67"/>
    </location>
    <ligand>
        <name>Zn(2+)</name>
        <dbReference type="ChEBI" id="CHEBI:29105"/>
        <note>catalytic</note>
    </ligand>
</feature>
<keyword evidence="3 14" id="KW-1003">Cell membrane</keyword>
<dbReference type="PANTHER" id="PTHR39188:SF3">
    <property type="entry name" value="STAGE IV SPORULATION PROTEIN FB"/>
    <property type="match status" value="1"/>
</dbReference>
<evidence type="ECO:0000256" key="8">
    <source>
        <dbReference type="ARBA" id="ARBA00022801"/>
    </source>
</evidence>
<comment type="cofactor">
    <cofactor evidence="14 16">
        <name>Zn(2+)</name>
        <dbReference type="ChEBI" id="CHEBI:29105"/>
    </cofactor>
    <text evidence="14 16">Binds 1 zinc ion per subunit.</text>
</comment>
<feature type="transmembrane region" description="Helical" evidence="14">
    <location>
        <begin position="183"/>
        <end position="208"/>
    </location>
</feature>
<dbReference type="InterPro" id="IPR016483">
    <property type="entry name" value="UCP006404_Pept_M50_CBS"/>
</dbReference>
<dbReference type="InterPro" id="IPR000644">
    <property type="entry name" value="CBS_dom"/>
</dbReference>
<evidence type="ECO:0000256" key="4">
    <source>
        <dbReference type="ARBA" id="ARBA00022670"/>
    </source>
</evidence>
<evidence type="ECO:0000256" key="11">
    <source>
        <dbReference type="ARBA" id="ARBA00023049"/>
    </source>
</evidence>
<keyword evidence="5 14" id="KW-0812">Transmembrane</keyword>
<evidence type="ECO:0000256" key="12">
    <source>
        <dbReference type="ARBA" id="ARBA00023122"/>
    </source>
</evidence>
<evidence type="ECO:0000313" key="20">
    <source>
        <dbReference type="Proteomes" id="UP000597444"/>
    </source>
</evidence>
<keyword evidence="13 14" id="KW-0472">Membrane</keyword>
<comment type="similarity">
    <text evidence="2 14">Belongs to the peptidase M50B family.</text>
</comment>
<evidence type="ECO:0000256" key="17">
    <source>
        <dbReference type="PROSITE-ProRule" id="PRU00703"/>
    </source>
</evidence>
<keyword evidence="8 14" id="KW-0378">Hydrolase</keyword>
<dbReference type="Proteomes" id="UP000597444">
    <property type="component" value="Unassembled WGS sequence"/>
</dbReference>
<feature type="transmembrane region" description="Helical" evidence="14">
    <location>
        <begin position="15"/>
        <end position="37"/>
    </location>
</feature>
<evidence type="ECO:0000256" key="9">
    <source>
        <dbReference type="ARBA" id="ARBA00022833"/>
    </source>
</evidence>
<dbReference type="RefSeq" id="WP_220202142.1">
    <property type="nucleotide sequence ID" value="NZ_BNJK01000001.1"/>
</dbReference>
<evidence type="ECO:0000256" key="1">
    <source>
        <dbReference type="ARBA" id="ARBA00004651"/>
    </source>
</evidence>
<keyword evidence="4 14" id="KW-0645">Protease</keyword>
<evidence type="ECO:0000256" key="5">
    <source>
        <dbReference type="ARBA" id="ARBA00022692"/>
    </source>
</evidence>
<dbReference type="SMART" id="SM00116">
    <property type="entry name" value="CBS"/>
    <property type="match status" value="2"/>
</dbReference>
<keyword evidence="9 14" id="KW-0862">Zinc</keyword>
<accession>A0A8J3IH74</accession>
<name>A0A8J3IH74_9CHLR</name>
<dbReference type="PROSITE" id="PS51371">
    <property type="entry name" value="CBS"/>
    <property type="match status" value="2"/>
</dbReference>
<dbReference type="PIRSF" id="PIRSF006404">
    <property type="entry name" value="UCP006404_Pept_M50_CBS"/>
    <property type="match status" value="1"/>
</dbReference>
<dbReference type="SUPFAM" id="SSF54631">
    <property type="entry name" value="CBS-domain pair"/>
    <property type="match status" value="1"/>
</dbReference>
<keyword evidence="10 14" id="KW-1133">Transmembrane helix</keyword>
<keyword evidence="11 14" id="KW-0482">Metalloprotease</keyword>
<dbReference type="Pfam" id="PF00571">
    <property type="entry name" value="CBS"/>
    <property type="match status" value="2"/>
</dbReference>
<dbReference type="GO" id="GO:0046872">
    <property type="term" value="F:metal ion binding"/>
    <property type="evidence" value="ECO:0007669"/>
    <property type="project" value="UniProtKB-UniRule"/>
</dbReference>
<evidence type="ECO:0000256" key="6">
    <source>
        <dbReference type="ARBA" id="ARBA00022723"/>
    </source>
</evidence>
<dbReference type="GO" id="GO:0005886">
    <property type="term" value="C:plasma membrane"/>
    <property type="evidence" value="ECO:0007669"/>
    <property type="project" value="UniProtKB-SubCell"/>
</dbReference>
<evidence type="ECO:0000313" key="19">
    <source>
        <dbReference type="EMBL" id="GHO91234.1"/>
    </source>
</evidence>
<dbReference type="InterPro" id="IPR046342">
    <property type="entry name" value="CBS_dom_sf"/>
</dbReference>
<comment type="caution">
    <text evidence="19">The sequence shown here is derived from an EMBL/GenBank/DDBJ whole genome shotgun (WGS) entry which is preliminary data.</text>
</comment>
<feature type="transmembrane region" description="Helical" evidence="14">
    <location>
        <begin position="215"/>
        <end position="232"/>
    </location>
</feature>
<evidence type="ECO:0000256" key="16">
    <source>
        <dbReference type="PIRSR" id="PIRSR006404-2"/>
    </source>
</evidence>
<gene>
    <name evidence="19" type="ORF">KSF_012820</name>
</gene>
<organism evidence="19 20">
    <name type="scientific">Reticulibacter mediterranei</name>
    <dbReference type="NCBI Taxonomy" id="2778369"/>
    <lineage>
        <taxon>Bacteria</taxon>
        <taxon>Bacillati</taxon>
        <taxon>Chloroflexota</taxon>
        <taxon>Ktedonobacteria</taxon>
        <taxon>Ktedonobacterales</taxon>
        <taxon>Reticulibacteraceae</taxon>
        <taxon>Reticulibacter</taxon>
    </lineage>
</organism>
<dbReference type="EMBL" id="BNJK01000001">
    <property type="protein sequence ID" value="GHO91234.1"/>
    <property type="molecule type" value="Genomic_DNA"/>
</dbReference>
<evidence type="ECO:0000256" key="10">
    <source>
        <dbReference type="ARBA" id="ARBA00022989"/>
    </source>
</evidence>
<comment type="subcellular location">
    <subcellularLocation>
        <location evidence="1 14">Cell membrane</location>
        <topology evidence="1 14">Multi-pass membrane protein</topology>
    </subcellularLocation>
</comment>
<evidence type="ECO:0000259" key="18">
    <source>
        <dbReference type="PROSITE" id="PS51371"/>
    </source>
</evidence>
<dbReference type="Pfam" id="PF02163">
    <property type="entry name" value="Peptidase_M50"/>
    <property type="match status" value="2"/>
</dbReference>
<evidence type="ECO:0000256" key="13">
    <source>
        <dbReference type="ARBA" id="ARBA00023136"/>
    </source>
</evidence>
<keyword evidence="12 17" id="KW-0129">CBS domain</keyword>
<keyword evidence="7" id="KW-0677">Repeat</keyword>
<feature type="active site" evidence="15">
    <location>
        <position position="68"/>
    </location>
</feature>
<evidence type="ECO:0000256" key="15">
    <source>
        <dbReference type="PIRSR" id="PIRSR006404-1"/>
    </source>
</evidence>
<feature type="binding site" evidence="16">
    <location>
        <position position="71"/>
    </location>
    <ligand>
        <name>Zn(2+)</name>
        <dbReference type="ChEBI" id="CHEBI:29105"/>
        <note>catalytic</note>
    </ligand>
</feature>
<proteinExistence type="inferred from homology"/>
<protein>
    <recommendedName>
        <fullName evidence="14">Zinc metalloprotease</fullName>
    </recommendedName>
</protein>
<feature type="binding site" evidence="16">
    <location>
        <position position="164"/>
    </location>
    <ligand>
        <name>Zn(2+)</name>
        <dbReference type="ChEBI" id="CHEBI:29105"/>
        <note>catalytic</note>
    </ligand>
</feature>
<feature type="domain" description="CBS" evidence="18">
    <location>
        <begin position="251"/>
        <end position="307"/>
    </location>
</feature>
<dbReference type="PANTHER" id="PTHR39188">
    <property type="entry name" value="MEMBRANE-ASSOCIATED ZINC METALLOPROTEASE M50B"/>
    <property type="match status" value="1"/>
</dbReference>
<keyword evidence="20" id="KW-1185">Reference proteome</keyword>
<reference evidence="19" key="1">
    <citation type="submission" date="2020-10" db="EMBL/GenBank/DDBJ databases">
        <title>Taxonomic study of unclassified bacteria belonging to the class Ktedonobacteria.</title>
        <authorList>
            <person name="Yabe S."/>
            <person name="Wang C.M."/>
            <person name="Zheng Y."/>
            <person name="Sakai Y."/>
            <person name="Cavaletti L."/>
            <person name="Monciardini P."/>
            <person name="Donadio S."/>
        </authorList>
    </citation>
    <scope>NUCLEOTIDE SEQUENCE</scope>
    <source>
        <strain evidence="19">ID150040</strain>
    </source>
</reference>
<dbReference type="Gene3D" id="3.10.580.10">
    <property type="entry name" value="CBS-domain"/>
    <property type="match status" value="1"/>
</dbReference>
<evidence type="ECO:0000256" key="7">
    <source>
        <dbReference type="ARBA" id="ARBA00022737"/>
    </source>
</evidence>
<evidence type="ECO:0000256" key="3">
    <source>
        <dbReference type="ARBA" id="ARBA00022475"/>
    </source>
</evidence>
<feature type="transmembrane region" description="Helical" evidence="14">
    <location>
        <begin position="49"/>
        <end position="67"/>
    </location>
</feature>
<feature type="transmembrane region" description="Helical" evidence="14">
    <location>
        <begin position="108"/>
        <end position="130"/>
    </location>
</feature>
<dbReference type="CDD" id="cd06164">
    <property type="entry name" value="S2P-M50_SpoIVFB_CBS"/>
    <property type="match status" value="1"/>
</dbReference>
<evidence type="ECO:0000256" key="2">
    <source>
        <dbReference type="ARBA" id="ARBA00007931"/>
    </source>
</evidence>
<keyword evidence="6 14" id="KW-0479">Metal-binding</keyword>
<feature type="domain" description="CBS" evidence="18">
    <location>
        <begin position="314"/>
        <end position="375"/>
    </location>
</feature>
<feature type="transmembrane region" description="Helical" evidence="14">
    <location>
        <begin position="142"/>
        <end position="163"/>
    </location>
</feature>
<dbReference type="AlphaFoldDB" id="A0A8J3IH74"/>
<sequence>MPGSFRIGSIAGIDIYVHISWLIILVFLTISLANGWFPTLSPGYPTSTYLLLGFVAAILLFVSVLLHELAHSLVARSRGLPVKNIVLFIFGGVSNIEQEPHSPGTEFFMAFVGPLVSLIIGAVCFGLLTLVRGTHSPTEDLLTYLASANILLGIFNLLPGFPLDGGRVLRSIVWKITGNAYRATQVATIVGQVIAYLFIFAGIWLFFFSRDPFDGIWLGFIGWFLLSSAQSARAQATLETTFKGVTVAQVMNAQPMTVPANISLQKLVDEHFLPQGLRSALVLQGDQLAGLITLSDIRHVAREEWPQTPVGFAMIPVDRIHTVTSQQKLTDALPLMTGKDVNQLPVVDNGKLVGVVTRDAIIRSLQVRQGLGLEEQKQRV</sequence>
<dbReference type="GO" id="GO:0006508">
    <property type="term" value="P:proteolysis"/>
    <property type="evidence" value="ECO:0007669"/>
    <property type="project" value="UniProtKB-KW"/>
</dbReference>
<dbReference type="InterPro" id="IPR008915">
    <property type="entry name" value="Peptidase_M50"/>
</dbReference>
<dbReference type="GO" id="GO:0008237">
    <property type="term" value="F:metallopeptidase activity"/>
    <property type="evidence" value="ECO:0007669"/>
    <property type="project" value="UniProtKB-UniRule"/>
</dbReference>
<evidence type="ECO:0000256" key="14">
    <source>
        <dbReference type="PIRNR" id="PIRNR006404"/>
    </source>
</evidence>